<accession>A0A6C0IMI2</accession>
<dbReference type="EMBL" id="MN740209">
    <property type="protein sequence ID" value="QHT93646.1"/>
    <property type="molecule type" value="Genomic_DNA"/>
</dbReference>
<protein>
    <submittedName>
        <fullName evidence="3">Uncharacterized protein</fullName>
    </submittedName>
</protein>
<feature type="transmembrane region" description="Helical" evidence="2">
    <location>
        <begin position="6"/>
        <end position="24"/>
    </location>
</feature>
<keyword evidence="2" id="KW-1133">Transmembrane helix</keyword>
<feature type="region of interest" description="Disordered" evidence="1">
    <location>
        <begin position="224"/>
        <end position="272"/>
    </location>
</feature>
<organism evidence="3">
    <name type="scientific">viral metagenome</name>
    <dbReference type="NCBI Taxonomy" id="1070528"/>
    <lineage>
        <taxon>unclassified sequences</taxon>
        <taxon>metagenomes</taxon>
        <taxon>organismal metagenomes</taxon>
    </lineage>
</organism>
<sequence>MDASLSFRLFIIAIAFMLGIYFCVKPPTEDIEGFEENDDDKTITLSTDEKCPNLLIQEDGGISLLSTEEKRVPGVNPMRFNNLEEYVEFIKWQRSQGVNCPVLFLQKTEDAQGTVSYRARPDIENPQGGLCSTSLDDIKKRCETMPVKPDLDNLNLGINNTPYFMSGCGDVTGEVALNTGPHETKFVDAHRNDMPYNNNSMPSFDPTSFYQGTITPIDKTAQLEKQQDKSPNAMDPNWGGKQYTRSLIDQGDYDGDMRKIGDQNDPSTIIQN</sequence>
<keyword evidence="2" id="KW-0472">Membrane</keyword>
<dbReference type="AlphaFoldDB" id="A0A6C0IMI2"/>
<evidence type="ECO:0000256" key="1">
    <source>
        <dbReference type="SAM" id="MobiDB-lite"/>
    </source>
</evidence>
<keyword evidence="2" id="KW-0812">Transmembrane</keyword>
<name>A0A6C0IMI2_9ZZZZ</name>
<proteinExistence type="predicted"/>
<evidence type="ECO:0000256" key="2">
    <source>
        <dbReference type="SAM" id="Phobius"/>
    </source>
</evidence>
<evidence type="ECO:0000313" key="3">
    <source>
        <dbReference type="EMBL" id="QHT93646.1"/>
    </source>
</evidence>
<reference evidence="3" key="1">
    <citation type="journal article" date="2020" name="Nature">
        <title>Giant virus diversity and host interactions through global metagenomics.</title>
        <authorList>
            <person name="Schulz F."/>
            <person name="Roux S."/>
            <person name="Paez-Espino D."/>
            <person name="Jungbluth S."/>
            <person name="Walsh D.A."/>
            <person name="Denef V.J."/>
            <person name="McMahon K.D."/>
            <person name="Konstantinidis K.T."/>
            <person name="Eloe-Fadrosh E.A."/>
            <person name="Kyrpides N.C."/>
            <person name="Woyke T."/>
        </authorList>
    </citation>
    <scope>NUCLEOTIDE SEQUENCE</scope>
    <source>
        <strain evidence="3">GVMAG-M-3300024252-29</strain>
    </source>
</reference>